<dbReference type="RefSeq" id="WP_274188787.1">
    <property type="nucleotide sequence ID" value="NZ_BAABHN010000012.1"/>
</dbReference>
<sequence>MPRLVLTGSLVRVMTCGDVARARWAPWLAEHDTPRHDLPELPARADVDPVLADVPAGGRLAVVGDDAALAAVLVRLLRRERLDVALALLPAPDSAAAGVWGVPTDPAAAVALARDGVARPSPLIRDDHGGLVAGRHTTGPFHGEVYCDEHLVARGDTESLVVVPDPAGGVTATVTGPRRLAGLRAGHVTALSGRAVQLGCRPPVPVIRDGVPGDRPVARRSWYRHTQDWLLVSPRGASAGR</sequence>
<organism evidence="1 2">
    <name type="scientific">Actinomycetospora chibensis</name>
    <dbReference type="NCBI Taxonomy" id="663606"/>
    <lineage>
        <taxon>Bacteria</taxon>
        <taxon>Bacillati</taxon>
        <taxon>Actinomycetota</taxon>
        <taxon>Actinomycetes</taxon>
        <taxon>Pseudonocardiales</taxon>
        <taxon>Pseudonocardiaceae</taxon>
        <taxon>Actinomycetospora</taxon>
    </lineage>
</organism>
<protein>
    <recommendedName>
        <fullName evidence="3">DAGKc domain-containing protein</fullName>
    </recommendedName>
</protein>
<evidence type="ECO:0000313" key="2">
    <source>
        <dbReference type="Proteomes" id="UP001595909"/>
    </source>
</evidence>
<comment type="caution">
    <text evidence="1">The sequence shown here is derived from an EMBL/GenBank/DDBJ whole genome shotgun (WGS) entry which is preliminary data.</text>
</comment>
<accession>A0ABV9RCS5</accession>
<dbReference type="EMBL" id="JBHSIM010000012">
    <property type="protein sequence ID" value="MFC4831964.1"/>
    <property type="molecule type" value="Genomic_DNA"/>
</dbReference>
<evidence type="ECO:0000313" key="1">
    <source>
        <dbReference type="EMBL" id="MFC4831964.1"/>
    </source>
</evidence>
<reference evidence="2" key="1">
    <citation type="journal article" date="2019" name="Int. J. Syst. Evol. Microbiol.">
        <title>The Global Catalogue of Microorganisms (GCM) 10K type strain sequencing project: providing services to taxonomists for standard genome sequencing and annotation.</title>
        <authorList>
            <consortium name="The Broad Institute Genomics Platform"/>
            <consortium name="The Broad Institute Genome Sequencing Center for Infectious Disease"/>
            <person name="Wu L."/>
            <person name="Ma J."/>
        </authorList>
    </citation>
    <scope>NUCLEOTIDE SEQUENCE [LARGE SCALE GENOMIC DNA]</scope>
    <source>
        <strain evidence="2">CCUG 50347</strain>
    </source>
</reference>
<dbReference type="Proteomes" id="UP001595909">
    <property type="component" value="Unassembled WGS sequence"/>
</dbReference>
<keyword evidence="2" id="KW-1185">Reference proteome</keyword>
<gene>
    <name evidence="1" type="ORF">ACFPEL_06035</name>
</gene>
<name>A0ABV9RCS5_9PSEU</name>
<proteinExistence type="predicted"/>
<evidence type="ECO:0008006" key="3">
    <source>
        <dbReference type="Google" id="ProtNLM"/>
    </source>
</evidence>